<feature type="compositionally biased region" description="Pro residues" evidence="8">
    <location>
        <begin position="645"/>
        <end position="655"/>
    </location>
</feature>
<feature type="compositionally biased region" description="Polar residues" evidence="8">
    <location>
        <begin position="218"/>
        <end position="229"/>
    </location>
</feature>
<feature type="compositionally biased region" description="Low complexity" evidence="8">
    <location>
        <begin position="678"/>
        <end position="695"/>
    </location>
</feature>
<feature type="compositionally biased region" description="Polar residues" evidence="8">
    <location>
        <begin position="373"/>
        <end position="389"/>
    </location>
</feature>
<evidence type="ECO:0000256" key="6">
    <source>
        <dbReference type="ARBA" id="ARBA00023136"/>
    </source>
</evidence>
<feature type="region of interest" description="Disordered" evidence="8">
    <location>
        <begin position="400"/>
        <end position="419"/>
    </location>
</feature>
<feature type="compositionally biased region" description="Low complexity" evidence="8">
    <location>
        <begin position="661"/>
        <end position="671"/>
    </location>
</feature>
<evidence type="ECO:0000256" key="5">
    <source>
        <dbReference type="ARBA" id="ARBA00022989"/>
    </source>
</evidence>
<dbReference type="WBParaSite" id="Pan_g12328.t1">
    <property type="protein sequence ID" value="Pan_g12328.t1"/>
    <property type="gene ID" value="Pan_g12328"/>
</dbReference>
<dbReference type="InterPro" id="IPR008516">
    <property type="entry name" value="Na/K-Atpase_Interacting"/>
</dbReference>
<reference evidence="10" key="2">
    <citation type="submission" date="2020-10" db="UniProtKB">
        <authorList>
            <consortium name="WormBaseParasite"/>
        </authorList>
    </citation>
    <scope>IDENTIFICATION</scope>
</reference>
<keyword evidence="4 7" id="KW-0812">Transmembrane</keyword>
<feature type="compositionally biased region" description="Polar residues" evidence="8">
    <location>
        <begin position="470"/>
        <end position="515"/>
    </location>
</feature>
<keyword evidence="6 7" id="KW-0472">Membrane</keyword>
<protein>
    <recommendedName>
        <fullName evidence="7">Sodium/potassium-transporting ATPase subunit beta-1-interacting protein</fullName>
        <shortName evidence="7">Na(+)/K(+)-transporting ATPase subunit beta-1-interacting protein</shortName>
    </recommendedName>
</protein>
<feature type="region of interest" description="Disordered" evidence="8">
    <location>
        <begin position="173"/>
        <end position="257"/>
    </location>
</feature>
<evidence type="ECO:0000313" key="10">
    <source>
        <dbReference type="WBParaSite" id="Pan_g12328.t1"/>
    </source>
</evidence>
<dbReference type="GO" id="GO:0005886">
    <property type="term" value="C:plasma membrane"/>
    <property type="evidence" value="ECO:0007669"/>
    <property type="project" value="UniProtKB-SubCell"/>
</dbReference>
<keyword evidence="9" id="KW-1185">Reference proteome</keyword>
<comment type="similarity">
    <text evidence="2 7">Belongs to the NKAIN family.</text>
</comment>
<keyword evidence="5 7" id="KW-1133">Transmembrane helix</keyword>
<feature type="transmembrane region" description="Helical" evidence="7">
    <location>
        <begin position="63"/>
        <end position="85"/>
    </location>
</feature>
<sequence>MTMPTSPTQIGLFVTLAIWLLLSGARQVFDLIGKLWIPVVFNLLQILSCINGIFAASQQRLPLLIALSLSSLVSIAYNVLIILWYGGILGDRDSPVLSAGLPYSHSFFLRYTPLCTSEYNLTAARWVQSPRCMVPYYNIEGIQALLHVIIAFVTLVLSLVLLCERRRRPRRDDCEKLRNGSHSPSSSGSSSGRQMPSLFGDAERLGTKALPPPPDSINDVSSGYMNSSYDGVEKPGKLRKSVKSSKSKKAESVRPKSELQILENESVYSSVTTQSLSAGSANSGPNSRASSFKKKSRDANKKRSLHRSASPVRRVSDDGFSEEDEVARQYSKMRSKSSNCLRLSLNPNRRTQSVAEQRLSQAAFEQMRKESSRATLRQESPPTTSNGTDNGDYLEYIKSESKASKPSPRPKTSARISFDPKSSHDFIRVYEHIDHNHVGDDDDDRDSVKSESDAYREVMDCGVKLRAKRTVSQDSVPSIQAPVLTNSNQNLDSGHDSSPSVSPDWSQAGISCVTQRPTASPPLPPLTEPPRRRSIIGYDPTLVSPPIVTTASSSGHISAFSPASTSTSFSVEPGMPLLTIEPGMPLLDALPPPPIQLTTRFLTEPQKHPPPPPSHASSVPTRMYNYQSTEFGMVSPGVKLAPIEAPSPFPPPPPAAYIRRGSSSGTSSGTTQFDSRPTSNSDSTSVVISSSGLLV</sequence>
<feature type="compositionally biased region" description="Low complexity" evidence="8">
    <location>
        <begin position="180"/>
        <end position="192"/>
    </location>
</feature>
<dbReference type="PANTHER" id="PTHR13084:SF6">
    <property type="entry name" value="SODIUM_POTASSIUM-TRANSPORTING ATPASE SUBUNIT BETA-1-INTERACTING PROTEIN"/>
    <property type="match status" value="1"/>
</dbReference>
<feature type="compositionally biased region" description="Basic and acidic residues" evidence="8">
    <location>
        <begin position="248"/>
        <end position="257"/>
    </location>
</feature>
<organism evidence="9 10">
    <name type="scientific">Panagrellus redivivus</name>
    <name type="common">Microworm</name>
    <dbReference type="NCBI Taxonomy" id="6233"/>
    <lineage>
        <taxon>Eukaryota</taxon>
        <taxon>Metazoa</taxon>
        <taxon>Ecdysozoa</taxon>
        <taxon>Nematoda</taxon>
        <taxon>Chromadorea</taxon>
        <taxon>Rhabditida</taxon>
        <taxon>Tylenchina</taxon>
        <taxon>Panagrolaimomorpha</taxon>
        <taxon>Panagrolaimoidea</taxon>
        <taxon>Panagrolaimidae</taxon>
        <taxon>Panagrellus</taxon>
    </lineage>
</organism>
<feature type="compositionally biased region" description="Pro residues" evidence="8">
    <location>
        <begin position="519"/>
        <end position="528"/>
    </location>
</feature>
<feature type="region of interest" description="Disordered" evidence="8">
    <location>
        <begin position="275"/>
        <end position="393"/>
    </location>
</feature>
<evidence type="ECO:0000313" key="9">
    <source>
        <dbReference type="Proteomes" id="UP000492821"/>
    </source>
</evidence>
<keyword evidence="3 7" id="KW-1003">Cell membrane</keyword>
<feature type="compositionally biased region" description="Basic residues" evidence="8">
    <location>
        <begin position="237"/>
        <end position="247"/>
    </location>
</feature>
<evidence type="ECO:0000256" key="1">
    <source>
        <dbReference type="ARBA" id="ARBA00004651"/>
    </source>
</evidence>
<feature type="compositionally biased region" description="Polar residues" evidence="8">
    <location>
        <begin position="336"/>
        <end position="360"/>
    </location>
</feature>
<feature type="compositionally biased region" description="Polar residues" evidence="8">
    <location>
        <begin position="275"/>
        <end position="290"/>
    </location>
</feature>
<feature type="transmembrane region" description="Helical" evidence="7">
    <location>
        <begin position="35"/>
        <end position="56"/>
    </location>
</feature>
<dbReference type="Proteomes" id="UP000492821">
    <property type="component" value="Unassembled WGS sequence"/>
</dbReference>
<feature type="region of interest" description="Disordered" evidence="8">
    <location>
        <begin position="642"/>
        <end position="695"/>
    </location>
</feature>
<dbReference type="Pfam" id="PF05640">
    <property type="entry name" value="NKAIN"/>
    <property type="match status" value="1"/>
</dbReference>
<reference evidence="9" key="1">
    <citation type="journal article" date="2013" name="Genetics">
        <title>The draft genome and transcriptome of Panagrellus redivivus are shaped by the harsh demands of a free-living lifestyle.</title>
        <authorList>
            <person name="Srinivasan J."/>
            <person name="Dillman A.R."/>
            <person name="Macchietto M.G."/>
            <person name="Heikkinen L."/>
            <person name="Lakso M."/>
            <person name="Fracchia K.M."/>
            <person name="Antoshechkin I."/>
            <person name="Mortazavi A."/>
            <person name="Wong G."/>
            <person name="Sternberg P.W."/>
        </authorList>
    </citation>
    <scope>NUCLEOTIDE SEQUENCE [LARGE SCALE GENOMIC DNA]</scope>
    <source>
        <strain evidence="9">MT8872</strain>
    </source>
</reference>
<dbReference type="GO" id="GO:0002028">
    <property type="term" value="P:regulation of sodium ion transport"/>
    <property type="evidence" value="ECO:0007669"/>
    <property type="project" value="UniProtKB-UniRule"/>
</dbReference>
<feature type="region of interest" description="Disordered" evidence="8">
    <location>
        <begin position="468"/>
        <end position="534"/>
    </location>
</feature>
<proteinExistence type="inferred from homology"/>
<feature type="transmembrane region" description="Helical" evidence="7">
    <location>
        <begin position="144"/>
        <end position="163"/>
    </location>
</feature>
<dbReference type="PANTHER" id="PTHR13084">
    <property type="entry name" value="T-CELL LYMPHOMA BREAKPOINT-ASSOCIATED TARGET 1-RELATED"/>
    <property type="match status" value="1"/>
</dbReference>
<evidence type="ECO:0000256" key="2">
    <source>
        <dbReference type="ARBA" id="ARBA00006364"/>
    </source>
</evidence>
<evidence type="ECO:0000256" key="3">
    <source>
        <dbReference type="ARBA" id="ARBA00022475"/>
    </source>
</evidence>
<dbReference type="AlphaFoldDB" id="A0A7E4UTL3"/>
<feature type="compositionally biased region" description="Basic residues" evidence="8">
    <location>
        <begin position="291"/>
        <end position="306"/>
    </location>
</feature>
<comment type="subcellular location">
    <subcellularLocation>
        <location evidence="1 7">Cell membrane</location>
        <topology evidence="1 7">Multi-pass membrane protein</topology>
    </subcellularLocation>
</comment>
<name>A0A7E4UTL3_PANRE</name>
<evidence type="ECO:0000256" key="7">
    <source>
        <dbReference type="RuleBase" id="RU368041"/>
    </source>
</evidence>
<evidence type="ECO:0000256" key="4">
    <source>
        <dbReference type="ARBA" id="ARBA00022692"/>
    </source>
</evidence>
<accession>A0A7E4UTL3</accession>
<evidence type="ECO:0000256" key="8">
    <source>
        <dbReference type="SAM" id="MobiDB-lite"/>
    </source>
</evidence>